<dbReference type="PaxDb" id="121845-A0A3Q0JJM0"/>
<sequence>MVMDTVDQIILDILERTSPTVQGLEIVESYGSSPHLTHEPETEDVDDPDPHSTSSTPIPPPSKIRRSSSLKEPHSELLDPEKKRIEQQLRLGKLEEYKYTLECVKLEMELHLPPSDFIEAIRQKIDRPSAPP</sequence>
<feature type="region of interest" description="Disordered" evidence="1">
    <location>
        <begin position="28"/>
        <end position="81"/>
    </location>
</feature>
<evidence type="ECO:0000313" key="2">
    <source>
        <dbReference type="Proteomes" id="UP000079169"/>
    </source>
</evidence>
<keyword evidence="2" id="KW-1185">Reference proteome</keyword>
<evidence type="ECO:0000256" key="1">
    <source>
        <dbReference type="SAM" id="MobiDB-lite"/>
    </source>
</evidence>
<dbReference type="AlphaFoldDB" id="A0A3Q0JJM0"/>
<dbReference type="RefSeq" id="XP_026686990.1">
    <property type="nucleotide sequence ID" value="XM_026831189.1"/>
</dbReference>
<evidence type="ECO:0000313" key="3">
    <source>
        <dbReference type="RefSeq" id="XP_026686990.1"/>
    </source>
</evidence>
<proteinExistence type="predicted"/>
<accession>A0A3Q0JJM0</accession>
<protein>
    <submittedName>
        <fullName evidence="3">Uncharacterized protein LOC113471780</fullName>
    </submittedName>
</protein>
<dbReference type="GeneID" id="113471780"/>
<dbReference type="KEGG" id="dci:113471780"/>
<reference evidence="3" key="1">
    <citation type="submission" date="2025-08" db="UniProtKB">
        <authorList>
            <consortium name="RefSeq"/>
        </authorList>
    </citation>
    <scope>IDENTIFICATION</scope>
</reference>
<name>A0A3Q0JJM0_DIACI</name>
<gene>
    <name evidence="3" type="primary">LOC113471780</name>
</gene>
<feature type="compositionally biased region" description="Basic and acidic residues" evidence="1">
    <location>
        <begin position="69"/>
        <end position="81"/>
    </location>
</feature>
<dbReference type="Proteomes" id="UP000079169">
    <property type="component" value="Unplaced"/>
</dbReference>
<organism evidence="2 3">
    <name type="scientific">Diaphorina citri</name>
    <name type="common">Asian citrus psyllid</name>
    <dbReference type="NCBI Taxonomy" id="121845"/>
    <lineage>
        <taxon>Eukaryota</taxon>
        <taxon>Metazoa</taxon>
        <taxon>Ecdysozoa</taxon>
        <taxon>Arthropoda</taxon>
        <taxon>Hexapoda</taxon>
        <taxon>Insecta</taxon>
        <taxon>Pterygota</taxon>
        <taxon>Neoptera</taxon>
        <taxon>Paraneoptera</taxon>
        <taxon>Hemiptera</taxon>
        <taxon>Sternorrhyncha</taxon>
        <taxon>Psylloidea</taxon>
        <taxon>Psyllidae</taxon>
        <taxon>Diaphorininae</taxon>
        <taxon>Diaphorina</taxon>
    </lineage>
</organism>